<gene>
    <name evidence="2" type="ORF">ELH98_04900</name>
</gene>
<comment type="caution">
    <text evidence="2">The sequence shown here is derived from an EMBL/GenBank/DDBJ whole genome shotgun (WGS) entry which is preliminary data.</text>
</comment>
<dbReference type="InterPro" id="IPR028939">
    <property type="entry name" value="P5C_Rdtase_cat_N"/>
</dbReference>
<feature type="domain" description="Pyrroline-5-carboxylate reductase catalytic N-terminal" evidence="1">
    <location>
        <begin position="6"/>
        <end position="51"/>
    </location>
</feature>
<evidence type="ECO:0000259" key="1">
    <source>
        <dbReference type="Pfam" id="PF03807"/>
    </source>
</evidence>
<evidence type="ECO:0000313" key="2">
    <source>
        <dbReference type="EMBL" id="TAX80444.1"/>
    </source>
</evidence>
<dbReference type="RefSeq" id="WP_130657889.1">
    <property type="nucleotide sequence ID" value="NZ_SINW01000008.1"/>
</dbReference>
<dbReference type="SUPFAM" id="SSF51735">
    <property type="entry name" value="NAD(P)-binding Rossmann-fold domains"/>
    <property type="match status" value="1"/>
</dbReference>
<dbReference type="EMBL" id="SIOX01000001">
    <property type="protein sequence ID" value="TAX80444.1"/>
    <property type="molecule type" value="Genomic_DNA"/>
</dbReference>
<organism evidence="2 3">
    <name type="scientific">Rhizobium ruizarguesonis</name>
    <dbReference type="NCBI Taxonomy" id="2081791"/>
    <lineage>
        <taxon>Bacteria</taxon>
        <taxon>Pseudomonadati</taxon>
        <taxon>Pseudomonadota</taxon>
        <taxon>Alphaproteobacteria</taxon>
        <taxon>Hyphomicrobiales</taxon>
        <taxon>Rhizobiaceae</taxon>
        <taxon>Rhizobium/Agrobacterium group</taxon>
        <taxon>Rhizobium</taxon>
    </lineage>
</organism>
<dbReference type="InterPro" id="IPR036291">
    <property type="entry name" value="NAD(P)-bd_dom_sf"/>
</dbReference>
<sequence length="131" mass="13705">MNIGTNGAGHIGGSLTRPLTVVGHKVFVANSRGPGTLADLANQTGAKAVTAYEPARSGIPESRWVETQLNRPVLKAFNTINWKNLLNNGKPAGITGRIALPISGDDASAKARLIIDDLGFDAVVYTPSNLT</sequence>
<name>A0ABY1X5G8_9HYPH</name>
<evidence type="ECO:0000313" key="3">
    <source>
        <dbReference type="Proteomes" id="UP000291659"/>
    </source>
</evidence>
<proteinExistence type="predicted"/>
<reference evidence="2 3" key="1">
    <citation type="submission" date="2019-02" db="EMBL/GenBank/DDBJ databases">
        <title>The genomic architecture of introgression among sibling species of bacteria.</title>
        <authorList>
            <person name="Cavassim M.I.A."/>
            <person name="Moeskjaer S."/>
            <person name="Moslemi C."/>
            <person name="Fields B."/>
            <person name="Bachmann A."/>
            <person name="Vilhjalmsson B."/>
            <person name="Schierup M.H."/>
            <person name="Young J.P.W."/>
            <person name="Andersen S.U."/>
        </authorList>
    </citation>
    <scope>NUCLEOTIDE SEQUENCE [LARGE SCALE GENOMIC DNA]</scope>
    <source>
        <strain evidence="2 3">SM141A</strain>
    </source>
</reference>
<dbReference type="Pfam" id="PF03807">
    <property type="entry name" value="F420_oxidored"/>
    <property type="match status" value="1"/>
</dbReference>
<dbReference type="Gene3D" id="3.40.50.720">
    <property type="entry name" value="NAD(P)-binding Rossmann-like Domain"/>
    <property type="match status" value="2"/>
</dbReference>
<protein>
    <recommendedName>
        <fullName evidence="1">Pyrroline-5-carboxylate reductase catalytic N-terminal domain-containing protein</fullName>
    </recommendedName>
</protein>
<accession>A0ABY1X5G8</accession>
<keyword evidence="3" id="KW-1185">Reference proteome</keyword>
<dbReference type="Proteomes" id="UP000291659">
    <property type="component" value="Unassembled WGS sequence"/>
</dbReference>